<proteinExistence type="inferred from homology"/>
<dbReference type="Proteomes" id="UP001165481">
    <property type="component" value="Unassembled WGS sequence"/>
</dbReference>
<protein>
    <submittedName>
        <fullName evidence="6">LysR family transcriptional regulator</fullName>
    </submittedName>
</protein>
<dbReference type="SUPFAM" id="SSF46785">
    <property type="entry name" value="Winged helix' DNA-binding domain"/>
    <property type="match status" value="1"/>
</dbReference>
<dbReference type="Gene3D" id="1.10.10.10">
    <property type="entry name" value="Winged helix-like DNA-binding domain superfamily/Winged helix DNA-binding domain"/>
    <property type="match status" value="1"/>
</dbReference>
<comment type="similarity">
    <text evidence="1">Belongs to the LysR transcriptional regulatory family.</text>
</comment>
<dbReference type="PANTHER" id="PTHR30537">
    <property type="entry name" value="HTH-TYPE TRANSCRIPTIONAL REGULATOR"/>
    <property type="match status" value="1"/>
</dbReference>
<dbReference type="PANTHER" id="PTHR30537:SF21">
    <property type="entry name" value="HTH-TYPE TRANSCRIPTIONAL REGULATOR SINR-RELATED"/>
    <property type="match status" value="1"/>
</dbReference>
<evidence type="ECO:0000256" key="3">
    <source>
        <dbReference type="ARBA" id="ARBA00023125"/>
    </source>
</evidence>
<organism evidence="6 7">
    <name type="scientific">Mesosutterella faecium</name>
    <dbReference type="NCBI Taxonomy" id="2925194"/>
    <lineage>
        <taxon>Bacteria</taxon>
        <taxon>Pseudomonadati</taxon>
        <taxon>Pseudomonadota</taxon>
        <taxon>Betaproteobacteria</taxon>
        <taxon>Burkholderiales</taxon>
        <taxon>Sutterellaceae</taxon>
        <taxon>Mesosutterella</taxon>
    </lineage>
</organism>
<dbReference type="Pfam" id="PF03466">
    <property type="entry name" value="LysR_substrate"/>
    <property type="match status" value="1"/>
</dbReference>
<dbReference type="Gene3D" id="3.40.190.290">
    <property type="match status" value="1"/>
</dbReference>
<evidence type="ECO:0000256" key="2">
    <source>
        <dbReference type="ARBA" id="ARBA00023015"/>
    </source>
</evidence>
<keyword evidence="2" id="KW-0805">Transcription regulation</keyword>
<comment type="caution">
    <text evidence="6">The sequence shown here is derived from an EMBL/GenBank/DDBJ whole genome shotgun (WGS) entry which is preliminary data.</text>
</comment>
<dbReference type="PROSITE" id="PS50931">
    <property type="entry name" value="HTH_LYSR"/>
    <property type="match status" value="1"/>
</dbReference>
<dbReference type="InterPro" id="IPR005119">
    <property type="entry name" value="LysR_subst-bd"/>
</dbReference>
<dbReference type="InterPro" id="IPR036388">
    <property type="entry name" value="WH-like_DNA-bd_sf"/>
</dbReference>
<evidence type="ECO:0000259" key="5">
    <source>
        <dbReference type="PROSITE" id="PS50931"/>
    </source>
</evidence>
<dbReference type="InterPro" id="IPR058163">
    <property type="entry name" value="LysR-type_TF_proteobact-type"/>
</dbReference>
<evidence type="ECO:0000313" key="7">
    <source>
        <dbReference type="Proteomes" id="UP001165481"/>
    </source>
</evidence>
<sequence>MADDPLFNLDLWKVFVTAAGSRTFHEAGRKLGLDATSVGRKIGKLELGLGFQLFSREGKEPSLTAMGRTALGHARQLLYVSGKTIEEIKEGVPLPGQKLHILASTGFSNVFLRRAITLFSESHPECSFVHESLSSSESYFERLGKGVDLIVTAYKADIPGVAMRVVSRHKKLCCASPGFVQRHGSLNHPDDLRPFSLAGNAHFLQGISFRQKRTGATYKGELSFKILSDNSLLLADWAAAGNGIFVGCPATLASEYIRDGRLKVILQDWELPELRGYAYTSLVESKSPDSLVLQLIDVMASAGREITRLAL</sequence>
<keyword evidence="4" id="KW-0804">Transcription</keyword>
<accession>A0ABT7IP14</accession>
<feature type="domain" description="HTH lysR-type" evidence="5">
    <location>
        <begin position="7"/>
        <end position="64"/>
    </location>
</feature>
<keyword evidence="7" id="KW-1185">Reference proteome</keyword>
<name>A0ABT7IP14_9BURK</name>
<evidence type="ECO:0000256" key="1">
    <source>
        <dbReference type="ARBA" id="ARBA00009437"/>
    </source>
</evidence>
<evidence type="ECO:0000256" key="4">
    <source>
        <dbReference type="ARBA" id="ARBA00023163"/>
    </source>
</evidence>
<dbReference type="InterPro" id="IPR000847">
    <property type="entry name" value="LysR_HTH_N"/>
</dbReference>
<dbReference type="RefSeq" id="WP_243377686.1">
    <property type="nucleotide sequence ID" value="NZ_JAKZJU020000001.1"/>
</dbReference>
<keyword evidence="3" id="KW-0238">DNA-binding</keyword>
<dbReference type="SUPFAM" id="SSF53850">
    <property type="entry name" value="Periplasmic binding protein-like II"/>
    <property type="match status" value="1"/>
</dbReference>
<dbReference type="EMBL" id="JAKZJU020000001">
    <property type="protein sequence ID" value="MDL2060119.1"/>
    <property type="molecule type" value="Genomic_DNA"/>
</dbReference>
<gene>
    <name evidence="6" type="ORF">MUN46_009250</name>
</gene>
<evidence type="ECO:0000313" key="6">
    <source>
        <dbReference type="EMBL" id="MDL2060119.1"/>
    </source>
</evidence>
<dbReference type="Pfam" id="PF00126">
    <property type="entry name" value="HTH_1"/>
    <property type="match status" value="1"/>
</dbReference>
<reference evidence="6" key="1">
    <citation type="submission" date="2023-03" db="EMBL/GenBank/DDBJ databases">
        <title>Mesosutterella sp. nov. isolated from porcine feces.</title>
        <authorList>
            <person name="Yu S."/>
        </authorList>
    </citation>
    <scope>NUCLEOTIDE SEQUENCE</scope>
    <source>
        <strain evidence="6">AGMB02718</strain>
    </source>
</reference>
<dbReference type="InterPro" id="IPR036390">
    <property type="entry name" value="WH_DNA-bd_sf"/>
</dbReference>